<dbReference type="Pfam" id="PF00571">
    <property type="entry name" value="CBS"/>
    <property type="match status" value="2"/>
</dbReference>
<dbReference type="Pfam" id="PF03445">
    <property type="entry name" value="DUF294"/>
    <property type="match status" value="1"/>
</dbReference>
<dbReference type="InterPro" id="IPR046342">
    <property type="entry name" value="CBS_dom_sf"/>
</dbReference>
<proteinExistence type="predicted"/>
<dbReference type="KEGG" id="dap:Dacet_1119"/>
<dbReference type="Proteomes" id="UP000002012">
    <property type="component" value="Chromosome"/>
</dbReference>
<dbReference type="SUPFAM" id="SSF54631">
    <property type="entry name" value="CBS-domain pair"/>
    <property type="match status" value="1"/>
</dbReference>
<dbReference type="HOGENOM" id="CLU_027866_1_0_0"/>
<dbReference type="EMBL" id="CP001968">
    <property type="protein sequence ID" value="ADD67891.1"/>
    <property type="molecule type" value="Genomic_DNA"/>
</dbReference>
<dbReference type="InterPro" id="IPR018821">
    <property type="entry name" value="DUF294_put_nucleoTrafse_sb-bd"/>
</dbReference>
<evidence type="ECO:0000259" key="3">
    <source>
        <dbReference type="PROSITE" id="PS51371"/>
    </source>
</evidence>
<dbReference type="InterPro" id="IPR000644">
    <property type="entry name" value="CBS_dom"/>
</dbReference>
<dbReference type="PANTHER" id="PTHR48108">
    <property type="entry name" value="CBS DOMAIN-CONTAINING PROTEIN CBSX2, CHLOROPLASTIC"/>
    <property type="match status" value="1"/>
</dbReference>
<dbReference type="CDD" id="cd00038">
    <property type="entry name" value="CAP_ED"/>
    <property type="match status" value="1"/>
</dbReference>
<gene>
    <name evidence="4" type="ordered locus">Dacet_1119</name>
</gene>
<dbReference type="Gene3D" id="2.60.120.10">
    <property type="entry name" value="Jelly Rolls"/>
    <property type="match status" value="1"/>
</dbReference>
<evidence type="ECO:0000256" key="1">
    <source>
        <dbReference type="ARBA" id="ARBA00022737"/>
    </source>
</evidence>
<dbReference type="InParanoid" id="D4H792"/>
<sequence length="628" mass="71074">MKFTNISEDSKIIQQLQSFYLFNHVPVKRLSVMTGKAQVVYLDKDEYIFKRGESYHRGVYVILSGKAELYNDNGTNIEMVYGDMIGLTTFLGKSNYYVTARAEEECELIFLPEICIYKLMEEVEDFRIKYNKMTFERLSKLSGGNPANLTENTYKSVGGCMVTPIFTINTDESIFDASAMMAEHKIGSLVVTDDDGRLAGLLTSKQLVHKYMANPDRENMAVDVLKYMNVDPVAMPPEFPIVEAIAELQEQGEDYAVVVKSDKPVGLISNKDLMNIVFQNSNIYNAHINGMTTLEQLREAHSKLFEIAKTLVSNSRLTSTVLPVLSAVHINIQKKVFKITLDGAPSEMLEVMQKVGNSMIIMGSGGRREMMLDPDQDHAFVLDNSASGEDKKHFVRFGEMLAENLAYVGYEKCKGNIMASNPDMVKTLKEWKKVIAGWISNPGSEGFLWSSVFFDMDRFEGDEKLVWELKEFISVSVPERPVFLVQMLERDLNTRQPINFFGRINLEKEGEKKGTINLKSSALTFLVDVTRAYTLKAGLNDLNTLERTKHLERKKVLSAETVSDFQSSYETIVDLLLKEQIAKVEHGGEANKNIDPSQLSLYNQERLKNSLQFITKYLSKALRNLKMG</sequence>
<dbReference type="InterPro" id="IPR051462">
    <property type="entry name" value="CBS_domain-containing"/>
</dbReference>
<keyword evidence="2" id="KW-0129">CBS domain</keyword>
<evidence type="ECO:0000313" key="5">
    <source>
        <dbReference type="Proteomes" id="UP000002012"/>
    </source>
</evidence>
<dbReference type="OrthoDB" id="9762536at2"/>
<dbReference type="eggNOG" id="COG2905">
    <property type="taxonomic scope" value="Bacteria"/>
</dbReference>
<dbReference type="AlphaFoldDB" id="D4H792"/>
<accession>D4H792</accession>
<dbReference type="Pfam" id="PF00027">
    <property type="entry name" value="cNMP_binding"/>
    <property type="match status" value="1"/>
</dbReference>
<dbReference type="Gene3D" id="3.10.580.10">
    <property type="entry name" value="CBS-domain"/>
    <property type="match status" value="1"/>
</dbReference>
<dbReference type="PANTHER" id="PTHR48108:SF26">
    <property type="entry name" value="CBS DOMAIN-CONTAINING PROTEIN DDB_G0289609"/>
    <property type="match status" value="1"/>
</dbReference>
<dbReference type="STRING" id="522772.Dacet_1119"/>
<keyword evidence="1" id="KW-0677">Repeat</keyword>
<feature type="domain" description="CBS" evidence="3">
    <location>
        <begin position="161"/>
        <end position="218"/>
    </location>
</feature>
<keyword evidence="5" id="KW-1185">Reference proteome</keyword>
<feature type="domain" description="CBS" evidence="3">
    <location>
        <begin position="228"/>
        <end position="283"/>
    </location>
</feature>
<protein>
    <submittedName>
        <fullName evidence="4">Putative CBS domain and cyclic nucleotide-regulated nucleotidyltransferase</fullName>
    </submittedName>
</protein>
<dbReference type="InterPro" id="IPR005105">
    <property type="entry name" value="GlnD_Uridyltrans_N"/>
</dbReference>
<evidence type="ECO:0000313" key="4">
    <source>
        <dbReference type="EMBL" id="ADD67891.1"/>
    </source>
</evidence>
<dbReference type="SMART" id="SM00116">
    <property type="entry name" value="CBS"/>
    <property type="match status" value="2"/>
</dbReference>
<dbReference type="Pfam" id="PF10335">
    <property type="entry name" value="DUF294_C"/>
    <property type="match status" value="1"/>
</dbReference>
<dbReference type="InterPro" id="IPR018490">
    <property type="entry name" value="cNMP-bd_dom_sf"/>
</dbReference>
<reference evidence="4 5" key="1">
    <citation type="journal article" date="2010" name="Stand. Genomic Sci.">
        <title>Complete genome sequence of Denitrovibrio acetiphilus type strain (N2460).</title>
        <authorList>
            <person name="Kiss H."/>
            <person name="Lang E."/>
            <person name="Lapidus A."/>
            <person name="Copeland A."/>
            <person name="Nolan M."/>
            <person name="Glavina Del Rio T."/>
            <person name="Chen F."/>
            <person name="Lucas S."/>
            <person name="Tice H."/>
            <person name="Cheng J.F."/>
            <person name="Han C."/>
            <person name="Goodwin L."/>
            <person name="Pitluck S."/>
            <person name="Liolios K."/>
            <person name="Pati A."/>
            <person name="Ivanova N."/>
            <person name="Mavromatis K."/>
            <person name="Chen A."/>
            <person name="Palaniappan K."/>
            <person name="Land M."/>
            <person name="Hauser L."/>
            <person name="Chang Y.J."/>
            <person name="Jeffries C.D."/>
            <person name="Detter J.C."/>
            <person name="Brettin T."/>
            <person name="Spring S."/>
            <person name="Rohde M."/>
            <person name="Goker M."/>
            <person name="Woyke T."/>
            <person name="Bristow J."/>
            <person name="Eisen J.A."/>
            <person name="Markowitz V."/>
            <person name="Hugenholtz P."/>
            <person name="Kyrpides N.C."/>
            <person name="Klenk H.P."/>
        </authorList>
    </citation>
    <scope>NUCLEOTIDE SEQUENCE [LARGE SCALE GENOMIC DNA]</scope>
    <source>
        <strain evidence="5">DSM 12809 / NBRC 114555 / N2460</strain>
    </source>
</reference>
<dbReference type="RefSeq" id="WP_013010415.1">
    <property type="nucleotide sequence ID" value="NC_013943.1"/>
</dbReference>
<dbReference type="GO" id="GO:0008773">
    <property type="term" value="F:[protein-PII] uridylyltransferase activity"/>
    <property type="evidence" value="ECO:0007669"/>
    <property type="project" value="InterPro"/>
</dbReference>
<dbReference type="PaxDb" id="522772-Dacet_1119"/>
<name>D4H792_DENA2</name>
<dbReference type="CDD" id="cd05401">
    <property type="entry name" value="NT_GlnE_GlnD_like"/>
    <property type="match status" value="1"/>
</dbReference>
<keyword evidence="4" id="KW-0808">Transferase</keyword>
<dbReference type="SUPFAM" id="SSF51206">
    <property type="entry name" value="cAMP-binding domain-like"/>
    <property type="match status" value="1"/>
</dbReference>
<dbReference type="InterPro" id="IPR000595">
    <property type="entry name" value="cNMP-bd_dom"/>
</dbReference>
<dbReference type="InterPro" id="IPR014710">
    <property type="entry name" value="RmlC-like_jellyroll"/>
</dbReference>
<dbReference type="PROSITE" id="PS51371">
    <property type="entry name" value="CBS"/>
    <property type="match status" value="2"/>
</dbReference>
<evidence type="ECO:0000256" key="2">
    <source>
        <dbReference type="PROSITE-ProRule" id="PRU00703"/>
    </source>
</evidence>
<organism evidence="4 5">
    <name type="scientific">Denitrovibrio acetiphilus (strain DSM 12809 / NBRC 114555 / N2460)</name>
    <dbReference type="NCBI Taxonomy" id="522772"/>
    <lineage>
        <taxon>Bacteria</taxon>
        <taxon>Pseudomonadati</taxon>
        <taxon>Deferribacterota</taxon>
        <taxon>Deferribacteres</taxon>
        <taxon>Deferribacterales</taxon>
        <taxon>Geovibrionaceae</taxon>
        <taxon>Denitrovibrio</taxon>
    </lineage>
</organism>